<name>A0ABY5GN62_9GAMM</name>
<sequence length="131" mass="14725">MSFVKVHSKTLEKLTLPVFHPVQPDLFYSPGKGGLAARLYKHSIAADDQLFDMGCRISVARLSKRSLYLRAASPLEMTAVYELALPGMHALAGYLTPVERGDSQGRGCQYQFHLNHWLTDEQLMYLVVDLD</sequence>
<keyword evidence="2" id="KW-1185">Reference proteome</keyword>
<reference evidence="1" key="1">
    <citation type="submission" date="2022-07" db="EMBL/GenBank/DDBJ databases">
        <title>Genome sequencing of Photobacterium atrarenae GJH2-4.</title>
        <authorList>
            <person name="Park S.-J."/>
        </authorList>
    </citation>
    <scope>NUCLEOTIDE SEQUENCE</scope>
    <source>
        <strain evidence="1">GJH2-4</strain>
    </source>
</reference>
<gene>
    <name evidence="1" type="ORF">NNL38_19620</name>
</gene>
<dbReference type="RefSeq" id="WP_255392134.1">
    <property type="nucleotide sequence ID" value="NZ_CP101509.1"/>
</dbReference>
<evidence type="ECO:0000313" key="1">
    <source>
        <dbReference type="EMBL" id="UTV30769.1"/>
    </source>
</evidence>
<evidence type="ECO:0000313" key="2">
    <source>
        <dbReference type="Proteomes" id="UP001057998"/>
    </source>
</evidence>
<dbReference type="Proteomes" id="UP001057998">
    <property type="component" value="Chromosome 2"/>
</dbReference>
<accession>A0ABY5GN62</accession>
<protein>
    <submittedName>
        <fullName evidence="1">Uncharacterized protein</fullName>
    </submittedName>
</protein>
<organism evidence="1 2">
    <name type="scientific">Photobacterium atrarenae</name>
    <dbReference type="NCBI Taxonomy" id="865757"/>
    <lineage>
        <taxon>Bacteria</taxon>
        <taxon>Pseudomonadati</taxon>
        <taxon>Pseudomonadota</taxon>
        <taxon>Gammaproteobacteria</taxon>
        <taxon>Vibrionales</taxon>
        <taxon>Vibrionaceae</taxon>
        <taxon>Photobacterium</taxon>
    </lineage>
</organism>
<dbReference type="EMBL" id="CP101509">
    <property type="protein sequence ID" value="UTV30769.1"/>
    <property type="molecule type" value="Genomic_DNA"/>
</dbReference>
<proteinExistence type="predicted"/>